<sequence length="68" mass="7667">MEDNKLPGGVENTDAPQPQEFRMNELALELGVSTEELQQAVEIVGDDPVRVKEFIRRNHSESDDTNEV</sequence>
<dbReference type="EMBL" id="JAICCF010000005">
    <property type="protein sequence ID" value="MBW8687887.1"/>
    <property type="molecule type" value="Genomic_DNA"/>
</dbReference>
<organism evidence="1 2">
    <name type="scientific">Chitinophaga rhizophila</name>
    <dbReference type="NCBI Taxonomy" id="2866212"/>
    <lineage>
        <taxon>Bacteria</taxon>
        <taxon>Pseudomonadati</taxon>
        <taxon>Bacteroidota</taxon>
        <taxon>Chitinophagia</taxon>
        <taxon>Chitinophagales</taxon>
        <taxon>Chitinophagaceae</taxon>
        <taxon>Chitinophaga</taxon>
    </lineage>
</organism>
<comment type="caution">
    <text evidence="1">The sequence shown here is derived from an EMBL/GenBank/DDBJ whole genome shotgun (WGS) entry which is preliminary data.</text>
</comment>
<dbReference type="Proteomes" id="UP000812961">
    <property type="component" value="Unassembled WGS sequence"/>
</dbReference>
<proteinExistence type="predicted"/>
<evidence type="ECO:0000313" key="1">
    <source>
        <dbReference type="EMBL" id="MBW8687887.1"/>
    </source>
</evidence>
<dbReference type="RefSeq" id="WP_220253203.1">
    <property type="nucleotide sequence ID" value="NZ_JAICCF010000005.1"/>
</dbReference>
<keyword evidence="2" id="KW-1185">Reference proteome</keyword>
<reference evidence="1 2" key="1">
    <citation type="submission" date="2021-08" db="EMBL/GenBank/DDBJ databases">
        <title>The genome sequence of Chitinophaga sp. B61.</title>
        <authorList>
            <person name="Zhang X."/>
        </authorList>
    </citation>
    <scope>NUCLEOTIDE SEQUENCE [LARGE SCALE GENOMIC DNA]</scope>
    <source>
        <strain evidence="1 2">B61</strain>
    </source>
</reference>
<name>A0ABS7GM75_9BACT</name>
<gene>
    <name evidence="1" type="ORF">K1Y79_26345</name>
</gene>
<evidence type="ECO:0000313" key="2">
    <source>
        <dbReference type="Proteomes" id="UP000812961"/>
    </source>
</evidence>
<protein>
    <submittedName>
        <fullName evidence="1">DUF3606 domain-containing protein</fullName>
    </submittedName>
</protein>
<accession>A0ABS7GM75</accession>